<keyword evidence="3" id="KW-1185">Reference proteome</keyword>
<organism evidence="2 3">
    <name type="scientific">Lactuca virosa</name>
    <dbReference type="NCBI Taxonomy" id="75947"/>
    <lineage>
        <taxon>Eukaryota</taxon>
        <taxon>Viridiplantae</taxon>
        <taxon>Streptophyta</taxon>
        <taxon>Embryophyta</taxon>
        <taxon>Tracheophyta</taxon>
        <taxon>Spermatophyta</taxon>
        <taxon>Magnoliopsida</taxon>
        <taxon>eudicotyledons</taxon>
        <taxon>Gunneridae</taxon>
        <taxon>Pentapetalae</taxon>
        <taxon>asterids</taxon>
        <taxon>campanulids</taxon>
        <taxon>Asterales</taxon>
        <taxon>Asteraceae</taxon>
        <taxon>Cichorioideae</taxon>
        <taxon>Cichorieae</taxon>
        <taxon>Lactucinae</taxon>
        <taxon>Lactuca</taxon>
    </lineage>
</organism>
<proteinExistence type="predicted"/>
<feature type="region of interest" description="Disordered" evidence="1">
    <location>
        <begin position="23"/>
        <end position="70"/>
    </location>
</feature>
<comment type="caution">
    <text evidence="2">The sequence shown here is derived from an EMBL/GenBank/DDBJ whole genome shotgun (WGS) entry which is preliminary data.</text>
</comment>
<protein>
    <submittedName>
        <fullName evidence="2">Uncharacterized protein</fullName>
    </submittedName>
</protein>
<feature type="compositionally biased region" description="Acidic residues" evidence="1">
    <location>
        <begin position="25"/>
        <end position="51"/>
    </location>
</feature>
<evidence type="ECO:0000313" key="2">
    <source>
        <dbReference type="EMBL" id="CAH1428284.1"/>
    </source>
</evidence>
<dbReference type="EMBL" id="CAKMRJ010002223">
    <property type="protein sequence ID" value="CAH1428284.1"/>
    <property type="molecule type" value="Genomic_DNA"/>
</dbReference>
<reference evidence="2 3" key="1">
    <citation type="submission" date="2022-01" db="EMBL/GenBank/DDBJ databases">
        <authorList>
            <person name="Xiong W."/>
            <person name="Schranz E."/>
        </authorList>
    </citation>
    <scope>NUCLEOTIDE SEQUENCE [LARGE SCALE GENOMIC DNA]</scope>
</reference>
<sequence>MLKNPSVETEPVEEETEFVDVVTESVDEEIDPTEEEVDYSEWEDEEPEEERETTKEPEPAIEQQTPHPYQPSIYTGILIMVLLWHTLHENPYLFVNGSETLHHQHPQ</sequence>
<dbReference type="Proteomes" id="UP001157418">
    <property type="component" value="Unassembled WGS sequence"/>
</dbReference>
<gene>
    <name evidence="2" type="ORF">LVIROSA_LOCUS15229</name>
</gene>
<accession>A0AAU9MVU5</accession>
<evidence type="ECO:0000256" key="1">
    <source>
        <dbReference type="SAM" id="MobiDB-lite"/>
    </source>
</evidence>
<dbReference type="AlphaFoldDB" id="A0AAU9MVU5"/>
<evidence type="ECO:0000313" key="3">
    <source>
        <dbReference type="Proteomes" id="UP001157418"/>
    </source>
</evidence>
<name>A0AAU9MVU5_9ASTR</name>